<comment type="caution">
    <text evidence="6">The sequence shown here is derived from an EMBL/GenBank/DDBJ whole genome shotgun (WGS) entry which is preliminary data.</text>
</comment>
<organism evidence="6">
    <name type="scientific">bioreactor metagenome</name>
    <dbReference type="NCBI Taxonomy" id="1076179"/>
    <lineage>
        <taxon>unclassified sequences</taxon>
        <taxon>metagenomes</taxon>
        <taxon>ecological metagenomes</taxon>
    </lineage>
</organism>
<proteinExistence type="inferred from homology"/>
<evidence type="ECO:0000256" key="1">
    <source>
        <dbReference type="ARBA" id="ARBA00022723"/>
    </source>
</evidence>
<evidence type="ECO:0000256" key="4">
    <source>
        <dbReference type="ARBA" id="ARBA00025742"/>
    </source>
</evidence>
<dbReference type="GO" id="GO:0016787">
    <property type="term" value="F:hydrolase activity"/>
    <property type="evidence" value="ECO:0007669"/>
    <property type="project" value="UniProtKB-KW"/>
</dbReference>
<protein>
    <recommendedName>
        <fullName evidence="5">Calcineurin-like phosphoesterase domain-containing protein</fullName>
    </recommendedName>
</protein>
<dbReference type="InterPro" id="IPR004843">
    <property type="entry name" value="Calcineurin-like_PHP"/>
</dbReference>
<reference evidence="6" key="1">
    <citation type="submission" date="2019-08" db="EMBL/GenBank/DDBJ databases">
        <authorList>
            <person name="Kucharzyk K."/>
            <person name="Murdoch R.W."/>
            <person name="Higgins S."/>
            <person name="Loffler F."/>
        </authorList>
    </citation>
    <scope>NUCLEOTIDE SEQUENCE</scope>
</reference>
<dbReference type="Pfam" id="PF00149">
    <property type="entry name" value="Metallophos"/>
    <property type="match status" value="1"/>
</dbReference>
<keyword evidence="1" id="KW-0479">Metal-binding</keyword>
<evidence type="ECO:0000256" key="3">
    <source>
        <dbReference type="ARBA" id="ARBA00023004"/>
    </source>
</evidence>
<evidence type="ECO:0000313" key="6">
    <source>
        <dbReference type="EMBL" id="MPN30477.1"/>
    </source>
</evidence>
<dbReference type="InterPro" id="IPR029052">
    <property type="entry name" value="Metallo-depent_PP-like"/>
</dbReference>
<dbReference type="EMBL" id="VSSQ01081606">
    <property type="protein sequence ID" value="MPN30477.1"/>
    <property type="molecule type" value="Genomic_DNA"/>
</dbReference>
<dbReference type="PANTHER" id="PTHR42988:SF2">
    <property type="entry name" value="CYCLIC NUCLEOTIDE PHOSPHODIESTERASE CBUA0032-RELATED"/>
    <property type="match status" value="1"/>
</dbReference>
<dbReference type="AlphaFoldDB" id="A0A645GUQ0"/>
<gene>
    <name evidence="6" type="ORF">SDC9_177948</name>
</gene>
<keyword evidence="3" id="KW-0408">Iron</keyword>
<keyword evidence="2" id="KW-0378">Hydrolase</keyword>
<dbReference type="InterPro" id="IPR050884">
    <property type="entry name" value="CNP_phosphodiesterase-III"/>
</dbReference>
<accession>A0A645GUQ0</accession>
<feature type="domain" description="Calcineurin-like phosphoesterase" evidence="5">
    <location>
        <begin position="19"/>
        <end position="94"/>
    </location>
</feature>
<sequence>MRTVGEIDFLLLNTSRPSNLLCSWGFVSTTDDAWLRELCAGPKPRPRILLSHYPMLEEHPVLRMRHRLFGQKNIVRLMRSHAIDLVLCGHVHKPYCRVDASGRGENCAGSVTRNGTLSVIEYSESGNRFDFTSVDLKKTEL</sequence>
<comment type="similarity">
    <text evidence="4">Belongs to the cyclic nucleotide phosphodiesterase class-III family.</text>
</comment>
<dbReference type="SUPFAM" id="SSF56300">
    <property type="entry name" value="Metallo-dependent phosphatases"/>
    <property type="match status" value="1"/>
</dbReference>
<evidence type="ECO:0000259" key="5">
    <source>
        <dbReference type="Pfam" id="PF00149"/>
    </source>
</evidence>
<dbReference type="Gene3D" id="3.60.21.10">
    <property type="match status" value="1"/>
</dbReference>
<dbReference type="GO" id="GO:0046872">
    <property type="term" value="F:metal ion binding"/>
    <property type="evidence" value="ECO:0007669"/>
    <property type="project" value="UniProtKB-KW"/>
</dbReference>
<dbReference type="PANTHER" id="PTHR42988">
    <property type="entry name" value="PHOSPHOHYDROLASE"/>
    <property type="match status" value="1"/>
</dbReference>
<evidence type="ECO:0000256" key="2">
    <source>
        <dbReference type="ARBA" id="ARBA00022801"/>
    </source>
</evidence>
<name>A0A645GUQ0_9ZZZZ</name>